<sequence>MDLGLNIYKQHESVDNEQTLGRISLNSSDMYKVMRLDGSENNAIPKKRSEQFLVGDWVTLDPQIDFDLINERLPRYSTLGRITGEEFHAQEKDSASNIDQLFICFSMNKNLKSSRINRFLYALKKENEYQTSIVLTKSDLFPESLNLAQQIADKLKIPVFCTSCITGKGLAELRSSILPGQTVSFYGNSGVGKSSLINAIAQKELMSTNRISAKTDKGRHTTTSSRLIPIELGDFVLIDTPGIKSMGVSGGNLKQVFPEIADLSEKCRFNDCKHIDEPDCAVKEAVNNGTLERKVYDQFIALEKESQVTKGYLDQKLAKKLNKKAEFKKATINYHHYRKPPM</sequence>
<feature type="domain" description="CP-type G" evidence="5">
    <location>
        <begin position="88"/>
        <end position="246"/>
    </location>
</feature>
<dbReference type="GO" id="GO:0005737">
    <property type="term" value="C:cytoplasm"/>
    <property type="evidence" value="ECO:0007669"/>
    <property type="project" value="UniProtKB-SubCell"/>
</dbReference>
<feature type="binding site" evidence="3">
    <location>
        <position position="280"/>
    </location>
    <ligand>
        <name>Zn(2+)</name>
        <dbReference type="ChEBI" id="CHEBI:29105"/>
    </ligand>
</feature>
<keyword evidence="3" id="KW-0378">Hydrolase</keyword>
<dbReference type="Proteomes" id="UP000033612">
    <property type="component" value="Unassembled WGS sequence"/>
</dbReference>
<protein>
    <recommendedName>
        <fullName evidence="3">Small ribosomal subunit biogenesis GTPase RsgA</fullName>
        <ecNumber evidence="3">3.6.1.-</ecNumber>
    </recommendedName>
</protein>
<dbReference type="PATRIC" id="fig|1218506.3.peg.1561"/>
<dbReference type="GO" id="GO:0019843">
    <property type="term" value="F:rRNA binding"/>
    <property type="evidence" value="ECO:0007669"/>
    <property type="project" value="UniProtKB-KW"/>
</dbReference>
<dbReference type="Gene3D" id="3.40.50.300">
    <property type="entry name" value="P-loop containing nucleotide triphosphate hydrolases"/>
    <property type="match status" value="1"/>
</dbReference>
<dbReference type="RefSeq" id="WP_052726891.1">
    <property type="nucleotide sequence ID" value="NZ_JBHTBO010000001.1"/>
</dbReference>
<dbReference type="Pfam" id="PF03193">
    <property type="entry name" value="RsgA_GTPase"/>
    <property type="match status" value="1"/>
</dbReference>
<evidence type="ECO:0000313" key="6">
    <source>
        <dbReference type="EMBL" id="KJY57280.1"/>
    </source>
</evidence>
<keyword evidence="7" id="KW-1185">Reference proteome</keyword>
<feature type="binding site" evidence="3">
    <location>
        <position position="267"/>
    </location>
    <ligand>
        <name>Zn(2+)</name>
        <dbReference type="ChEBI" id="CHEBI:29105"/>
    </ligand>
</feature>
<dbReference type="InterPro" id="IPR004881">
    <property type="entry name" value="Ribosome_biogen_GTPase_RsgA"/>
</dbReference>
<dbReference type="GO" id="GO:0042274">
    <property type="term" value="P:ribosomal small subunit biogenesis"/>
    <property type="evidence" value="ECO:0007669"/>
    <property type="project" value="UniProtKB-UniRule"/>
</dbReference>
<feature type="binding site" evidence="3">
    <location>
        <position position="274"/>
    </location>
    <ligand>
        <name>Zn(2+)</name>
        <dbReference type="ChEBI" id="CHEBI:29105"/>
    </ligand>
</feature>
<keyword evidence="2 3" id="KW-0342">GTP-binding</keyword>
<dbReference type="InterPro" id="IPR010914">
    <property type="entry name" value="RsgA_GTPase_dom"/>
</dbReference>
<dbReference type="PROSITE" id="PS51721">
    <property type="entry name" value="G_CP"/>
    <property type="match status" value="1"/>
</dbReference>
<keyword evidence="3" id="KW-0699">rRNA-binding</keyword>
<dbReference type="OrthoDB" id="9809485at2"/>
<dbReference type="GO" id="GO:0046872">
    <property type="term" value="F:metal ion binding"/>
    <property type="evidence" value="ECO:0007669"/>
    <property type="project" value="UniProtKB-KW"/>
</dbReference>
<dbReference type="EC" id="3.6.1.-" evidence="3"/>
<keyword evidence="1 3" id="KW-0547">Nucleotide-binding</keyword>
<comment type="subunit">
    <text evidence="3">Monomer. Associates with 30S ribosomal subunit, binds 16S rRNA.</text>
</comment>
<reference evidence="6 7" key="1">
    <citation type="submission" date="2015-01" db="EMBL/GenBank/DDBJ databases">
        <title>Comparative genomics of the lactic acid bacteria isolated from the honey bee gut.</title>
        <authorList>
            <person name="Ellegaard K.M."/>
            <person name="Tamarit D."/>
            <person name="Javelind E."/>
            <person name="Olofsson T."/>
            <person name="Andersson S.G."/>
            <person name="Vasquez A."/>
        </authorList>
    </citation>
    <scope>NUCLEOTIDE SEQUENCE [LARGE SCALE GENOMIC DNA]</scope>
    <source>
        <strain evidence="6 7">Hma2</strain>
    </source>
</reference>
<keyword evidence="3" id="KW-0694">RNA-binding</keyword>
<evidence type="ECO:0000313" key="7">
    <source>
        <dbReference type="Proteomes" id="UP000033612"/>
    </source>
</evidence>
<feature type="binding site" evidence="3">
    <location>
        <begin position="136"/>
        <end position="139"/>
    </location>
    <ligand>
        <name>GTP</name>
        <dbReference type="ChEBI" id="CHEBI:37565"/>
    </ligand>
</feature>
<evidence type="ECO:0000256" key="2">
    <source>
        <dbReference type="ARBA" id="ARBA00023134"/>
    </source>
</evidence>
<comment type="function">
    <text evidence="3">One of several proteins that assist in the late maturation steps of the functional core of the 30S ribosomal subunit. Helps release RbfA from mature subunits. May play a role in the assembly of ribosomal proteins into the subunit. Circularly permuted GTPase that catalyzes slow GTP hydrolysis, GTPase activity is stimulated by the 30S ribosomal subunit.</text>
</comment>
<keyword evidence="3" id="KW-0479">Metal-binding</keyword>
<dbReference type="HOGENOM" id="CLU_033617_0_1_9"/>
<dbReference type="PANTHER" id="PTHR32120">
    <property type="entry name" value="SMALL RIBOSOMAL SUBUNIT BIOGENESIS GTPASE RSGA"/>
    <property type="match status" value="1"/>
</dbReference>
<feature type="binding site" evidence="3">
    <location>
        <position position="272"/>
    </location>
    <ligand>
        <name>Zn(2+)</name>
        <dbReference type="ChEBI" id="CHEBI:29105"/>
    </ligand>
</feature>
<comment type="subcellular location">
    <subcellularLocation>
        <location evidence="3">Cytoplasm</location>
    </subcellularLocation>
</comment>
<evidence type="ECO:0000259" key="5">
    <source>
        <dbReference type="PROSITE" id="PS51721"/>
    </source>
</evidence>
<keyword evidence="3" id="KW-0862">Zinc</keyword>
<comment type="cofactor">
    <cofactor evidence="3">
        <name>Zn(2+)</name>
        <dbReference type="ChEBI" id="CHEBI:29105"/>
    </cofactor>
    <text evidence="3">Binds 1 zinc ion per subunit.</text>
</comment>
<dbReference type="GO" id="GO:0005525">
    <property type="term" value="F:GTP binding"/>
    <property type="evidence" value="ECO:0007669"/>
    <property type="project" value="UniProtKB-UniRule"/>
</dbReference>
<dbReference type="EMBL" id="JXLH01000019">
    <property type="protein sequence ID" value="KJY57280.1"/>
    <property type="molecule type" value="Genomic_DNA"/>
</dbReference>
<organism evidence="6 7">
    <name type="scientific">Lactobacillus kimbladii</name>
    <dbReference type="NCBI Taxonomy" id="1218506"/>
    <lineage>
        <taxon>Bacteria</taxon>
        <taxon>Bacillati</taxon>
        <taxon>Bacillota</taxon>
        <taxon>Bacilli</taxon>
        <taxon>Lactobacillales</taxon>
        <taxon>Lactobacillaceae</taxon>
        <taxon>Lactobacillus</taxon>
    </lineage>
</organism>
<evidence type="ECO:0000259" key="4">
    <source>
        <dbReference type="PROSITE" id="PS50936"/>
    </source>
</evidence>
<dbReference type="STRING" id="1218506.JF75_14840"/>
<dbReference type="InterPro" id="IPR027417">
    <property type="entry name" value="P-loop_NTPase"/>
</dbReference>
<gene>
    <name evidence="3" type="primary">rsgA</name>
    <name evidence="6" type="ORF">JF75_14840</name>
</gene>
<keyword evidence="3" id="KW-0690">Ribosome biogenesis</keyword>
<proteinExistence type="inferred from homology"/>
<dbReference type="InterPro" id="IPR030378">
    <property type="entry name" value="G_CP_dom"/>
</dbReference>
<dbReference type="SUPFAM" id="SSF52540">
    <property type="entry name" value="P-loop containing nucleoside triphosphate hydrolases"/>
    <property type="match status" value="1"/>
</dbReference>
<dbReference type="PROSITE" id="PS50936">
    <property type="entry name" value="ENGC_GTPASE"/>
    <property type="match status" value="1"/>
</dbReference>
<feature type="domain" description="EngC GTPase" evidence="4">
    <location>
        <begin position="96"/>
        <end position="244"/>
    </location>
</feature>
<dbReference type="NCBIfam" id="TIGR00157">
    <property type="entry name" value="ribosome small subunit-dependent GTPase A"/>
    <property type="match status" value="1"/>
</dbReference>
<keyword evidence="3" id="KW-0963">Cytoplasm</keyword>
<evidence type="ECO:0000256" key="1">
    <source>
        <dbReference type="ARBA" id="ARBA00022741"/>
    </source>
</evidence>
<feature type="binding site" evidence="3">
    <location>
        <begin position="187"/>
        <end position="195"/>
    </location>
    <ligand>
        <name>GTP</name>
        <dbReference type="ChEBI" id="CHEBI:37565"/>
    </ligand>
</feature>
<name>A0A0F4LF87_9LACO</name>
<dbReference type="CDD" id="cd01854">
    <property type="entry name" value="YjeQ_EngC"/>
    <property type="match status" value="1"/>
</dbReference>
<dbReference type="Gene3D" id="1.10.40.50">
    <property type="entry name" value="Probable gtpase engc, domain 3"/>
    <property type="match status" value="1"/>
</dbReference>
<comment type="caution">
    <text evidence="6">The sequence shown here is derived from an EMBL/GenBank/DDBJ whole genome shotgun (WGS) entry which is preliminary data.</text>
</comment>
<dbReference type="AlphaFoldDB" id="A0A0F4LF87"/>
<evidence type="ECO:0000256" key="3">
    <source>
        <dbReference type="HAMAP-Rule" id="MF_01820"/>
    </source>
</evidence>
<comment type="similarity">
    <text evidence="3">Belongs to the TRAFAC class YlqF/YawG GTPase family. RsgA subfamily.</text>
</comment>
<accession>A0A0F4LF87</accession>
<dbReference type="HAMAP" id="MF_01820">
    <property type="entry name" value="GTPase_RsgA"/>
    <property type="match status" value="1"/>
</dbReference>
<dbReference type="GO" id="GO:0003924">
    <property type="term" value="F:GTPase activity"/>
    <property type="evidence" value="ECO:0007669"/>
    <property type="project" value="UniProtKB-UniRule"/>
</dbReference>